<evidence type="ECO:0000313" key="12">
    <source>
        <dbReference type="EMBL" id="KAF4621607.1"/>
    </source>
</evidence>
<keyword evidence="7" id="KW-0906">Nuclear pore complex</keyword>
<evidence type="ECO:0000256" key="11">
    <source>
        <dbReference type="SAM" id="MobiDB-lite"/>
    </source>
</evidence>
<keyword evidence="4" id="KW-0509">mRNA transport</keyword>
<gene>
    <name evidence="12" type="ORF">D9613_012621</name>
</gene>
<dbReference type="PANTHER" id="PTHR12960:SF0">
    <property type="entry name" value="MRNA EXPORT FACTOR GLE1"/>
    <property type="match status" value="1"/>
</dbReference>
<feature type="compositionally biased region" description="Low complexity" evidence="11">
    <location>
        <begin position="1"/>
        <end position="15"/>
    </location>
</feature>
<feature type="compositionally biased region" description="Low complexity" evidence="11">
    <location>
        <begin position="52"/>
        <end position="63"/>
    </location>
</feature>
<evidence type="ECO:0000256" key="6">
    <source>
        <dbReference type="ARBA" id="ARBA00023010"/>
    </source>
</evidence>
<keyword evidence="6" id="KW-0811">Translocation</keyword>
<comment type="similarity">
    <text evidence="2">Belongs to the GLE1 family.</text>
</comment>
<dbReference type="GO" id="GO:0016973">
    <property type="term" value="P:poly(A)+ mRNA export from nucleus"/>
    <property type="evidence" value="ECO:0007669"/>
    <property type="project" value="InterPro"/>
</dbReference>
<feature type="region of interest" description="Disordered" evidence="11">
    <location>
        <begin position="1"/>
        <end position="82"/>
    </location>
</feature>
<dbReference type="Gene3D" id="1.25.40.510">
    <property type="entry name" value="GLE1-like"/>
    <property type="match status" value="1"/>
</dbReference>
<dbReference type="GO" id="GO:0015031">
    <property type="term" value="P:protein transport"/>
    <property type="evidence" value="ECO:0007669"/>
    <property type="project" value="UniProtKB-KW"/>
</dbReference>
<keyword evidence="8" id="KW-0539">Nucleus</keyword>
<protein>
    <recommendedName>
        <fullName evidence="9">mRNA export factor GLE1</fullName>
    </recommendedName>
    <alternativeName>
        <fullName evidence="10">Nucleoporin GLE1</fullName>
    </alternativeName>
</protein>
<name>A0A8H4R4H5_9AGAR</name>
<dbReference type="EMBL" id="JAACJL010000006">
    <property type="protein sequence ID" value="KAF4621607.1"/>
    <property type="molecule type" value="Genomic_DNA"/>
</dbReference>
<feature type="region of interest" description="Disordered" evidence="11">
    <location>
        <begin position="235"/>
        <end position="269"/>
    </location>
</feature>
<evidence type="ECO:0000256" key="2">
    <source>
        <dbReference type="ARBA" id="ARBA00011056"/>
    </source>
</evidence>
<comment type="caution">
    <text evidence="12">The sequence shown here is derived from an EMBL/GenBank/DDBJ whole genome shotgun (WGS) entry which is preliminary data.</text>
</comment>
<evidence type="ECO:0000256" key="3">
    <source>
        <dbReference type="ARBA" id="ARBA00022448"/>
    </source>
</evidence>
<dbReference type="InterPro" id="IPR012476">
    <property type="entry name" value="GLE1"/>
</dbReference>
<evidence type="ECO:0000256" key="5">
    <source>
        <dbReference type="ARBA" id="ARBA00022927"/>
    </source>
</evidence>
<dbReference type="GO" id="GO:0044614">
    <property type="term" value="C:nuclear pore cytoplasmic filaments"/>
    <property type="evidence" value="ECO:0007669"/>
    <property type="project" value="TreeGrafter"/>
</dbReference>
<organism evidence="12 13">
    <name type="scientific">Agrocybe pediades</name>
    <dbReference type="NCBI Taxonomy" id="84607"/>
    <lineage>
        <taxon>Eukaryota</taxon>
        <taxon>Fungi</taxon>
        <taxon>Dikarya</taxon>
        <taxon>Basidiomycota</taxon>
        <taxon>Agaricomycotina</taxon>
        <taxon>Agaricomycetes</taxon>
        <taxon>Agaricomycetidae</taxon>
        <taxon>Agaricales</taxon>
        <taxon>Agaricineae</taxon>
        <taxon>Strophariaceae</taxon>
        <taxon>Agrocybe</taxon>
    </lineage>
</organism>
<dbReference type="InterPro" id="IPR038506">
    <property type="entry name" value="GLE1-like_sf"/>
</dbReference>
<evidence type="ECO:0000256" key="7">
    <source>
        <dbReference type="ARBA" id="ARBA00023132"/>
    </source>
</evidence>
<proteinExistence type="inferred from homology"/>
<keyword evidence="3" id="KW-0813">Transport</keyword>
<sequence>MRFRAPRSVSSSPVRGPTHRNSYGLASDSDSEDYNSELESSFHDSDIDDDISVASSSSSSSSSHNLVSNIGQLSIRPKHIKRTPQEERLIEETVSAIRARAKYHDPYEEWEHEARRDAFREARKQFTEKEIQLMTERERLNDEREKRRLADHEWETEQVRGKLKVFVQKVEEIDKALIEGWKARDQALWDRVELAIKQEEDKVARKLEEERKLQEEEDRLRKEIELKRKLAAEKREREEAKRKEEEEKRARLEKEQQEQAQKEKDEAKKKIDDDIALRTRLRLATPAEDWAVARNNLQMLKNGPLAWVKEHKPQKSEWSAMRRQITPKIGQLTNDLGQINRITQQIIDVMQAADRSAERNSVYPSLASSLAKAILLQAETEVVAEKRAAIPLAQVTFNLLQVLPDFGSIFFSKLVQRSGGWPIPIVVPNHDNEKRPWKSNEEFTKVSGWRKSSSGDGSESPEEHVNRISALMRVYFNILKLSCASSNLYDMFQMPRCWIWFARIMNNKQLLDDPLAAQLIYIGLDVLGFDALKIFGNQWVKMLMLVNNVATDGFDDGKLLGGDTPIGAAACARVKLAIESILKGEQS</sequence>
<dbReference type="Proteomes" id="UP000521872">
    <property type="component" value="Unassembled WGS sequence"/>
</dbReference>
<accession>A0A8H4R4H5</accession>
<dbReference type="AlphaFoldDB" id="A0A8H4R4H5"/>
<keyword evidence="13" id="KW-1185">Reference proteome</keyword>
<dbReference type="GO" id="GO:0005543">
    <property type="term" value="F:phospholipid binding"/>
    <property type="evidence" value="ECO:0007669"/>
    <property type="project" value="TreeGrafter"/>
</dbReference>
<dbReference type="PANTHER" id="PTHR12960">
    <property type="entry name" value="GLE-1-RELATED"/>
    <property type="match status" value="1"/>
</dbReference>
<dbReference type="GO" id="GO:0031369">
    <property type="term" value="F:translation initiation factor binding"/>
    <property type="evidence" value="ECO:0007669"/>
    <property type="project" value="TreeGrafter"/>
</dbReference>
<evidence type="ECO:0000256" key="8">
    <source>
        <dbReference type="ARBA" id="ARBA00023242"/>
    </source>
</evidence>
<evidence type="ECO:0000313" key="13">
    <source>
        <dbReference type="Proteomes" id="UP000521872"/>
    </source>
</evidence>
<dbReference type="GO" id="GO:0000822">
    <property type="term" value="F:inositol hexakisphosphate binding"/>
    <property type="evidence" value="ECO:0007669"/>
    <property type="project" value="TreeGrafter"/>
</dbReference>
<evidence type="ECO:0000256" key="9">
    <source>
        <dbReference type="ARBA" id="ARBA00026227"/>
    </source>
</evidence>
<dbReference type="GO" id="GO:0005737">
    <property type="term" value="C:cytoplasm"/>
    <property type="evidence" value="ECO:0007669"/>
    <property type="project" value="TreeGrafter"/>
</dbReference>
<keyword evidence="5" id="KW-0653">Protein transport</keyword>
<evidence type="ECO:0000256" key="4">
    <source>
        <dbReference type="ARBA" id="ARBA00022816"/>
    </source>
</evidence>
<dbReference type="Pfam" id="PF07817">
    <property type="entry name" value="GLE1"/>
    <property type="match status" value="1"/>
</dbReference>
<reference evidence="12 13" key="1">
    <citation type="submission" date="2019-12" db="EMBL/GenBank/DDBJ databases">
        <authorList>
            <person name="Floudas D."/>
            <person name="Bentzer J."/>
            <person name="Ahren D."/>
            <person name="Johansson T."/>
            <person name="Persson P."/>
            <person name="Tunlid A."/>
        </authorList>
    </citation>
    <scope>NUCLEOTIDE SEQUENCE [LARGE SCALE GENOMIC DNA]</scope>
    <source>
        <strain evidence="12 13">CBS 102.39</strain>
    </source>
</reference>
<evidence type="ECO:0000256" key="1">
    <source>
        <dbReference type="ARBA" id="ARBA00004567"/>
    </source>
</evidence>
<evidence type="ECO:0000256" key="10">
    <source>
        <dbReference type="ARBA" id="ARBA00029983"/>
    </source>
</evidence>
<comment type="subcellular location">
    <subcellularLocation>
        <location evidence="1">Nucleus</location>
        <location evidence="1">Nuclear pore complex</location>
    </subcellularLocation>
</comment>